<name>A0A251THS8_HELAN</name>
<gene>
    <name evidence="2" type="ORF">HannXRQ_Chr10g0287641</name>
</gene>
<evidence type="ECO:0000313" key="3">
    <source>
        <dbReference type="Proteomes" id="UP000215914"/>
    </source>
</evidence>
<protein>
    <submittedName>
        <fullName evidence="2">Uncharacterized protein</fullName>
    </submittedName>
</protein>
<evidence type="ECO:0000313" key="2">
    <source>
        <dbReference type="EMBL" id="OTG10444.1"/>
    </source>
</evidence>
<feature type="region of interest" description="Disordered" evidence="1">
    <location>
        <begin position="1"/>
        <end position="73"/>
    </location>
</feature>
<feature type="compositionally biased region" description="Basic and acidic residues" evidence="1">
    <location>
        <begin position="35"/>
        <end position="53"/>
    </location>
</feature>
<dbReference type="InParanoid" id="A0A251THS8"/>
<reference evidence="3" key="1">
    <citation type="journal article" date="2017" name="Nature">
        <title>The sunflower genome provides insights into oil metabolism, flowering and Asterid evolution.</title>
        <authorList>
            <person name="Badouin H."/>
            <person name="Gouzy J."/>
            <person name="Grassa C.J."/>
            <person name="Murat F."/>
            <person name="Staton S.E."/>
            <person name="Cottret L."/>
            <person name="Lelandais-Briere C."/>
            <person name="Owens G.L."/>
            <person name="Carrere S."/>
            <person name="Mayjonade B."/>
            <person name="Legrand L."/>
            <person name="Gill N."/>
            <person name="Kane N.C."/>
            <person name="Bowers J.E."/>
            <person name="Hubner S."/>
            <person name="Bellec A."/>
            <person name="Berard A."/>
            <person name="Berges H."/>
            <person name="Blanchet N."/>
            <person name="Boniface M.C."/>
            <person name="Brunel D."/>
            <person name="Catrice O."/>
            <person name="Chaidir N."/>
            <person name="Claudel C."/>
            <person name="Donnadieu C."/>
            <person name="Faraut T."/>
            <person name="Fievet G."/>
            <person name="Helmstetter N."/>
            <person name="King M."/>
            <person name="Knapp S.J."/>
            <person name="Lai Z."/>
            <person name="Le Paslier M.C."/>
            <person name="Lippi Y."/>
            <person name="Lorenzon L."/>
            <person name="Mandel J.R."/>
            <person name="Marage G."/>
            <person name="Marchand G."/>
            <person name="Marquand E."/>
            <person name="Bret-Mestries E."/>
            <person name="Morien E."/>
            <person name="Nambeesan S."/>
            <person name="Nguyen T."/>
            <person name="Pegot-Espagnet P."/>
            <person name="Pouilly N."/>
            <person name="Raftis F."/>
            <person name="Sallet E."/>
            <person name="Schiex T."/>
            <person name="Thomas J."/>
            <person name="Vandecasteele C."/>
            <person name="Vares D."/>
            <person name="Vear F."/>
            <person name="Vautrin S."/>
            <person name="Crespi M."/>
            <person name="Mangin B."/>
            <person name="Burke J.M."/>
            <person name="Salse J."/>
            <person name="Munos S."/>
            <person name="Vincourt P."/>
            <person name="Rieseberg L.H."/>
            <person name="Langlade N.B."/>
        </authorList>
    </citation>
    <scope>NUCLEOTIDE SEQUENCE [LARGE SCALE GENOMIC DNA]</scope>
    <source>
        <strain evidence="3">cv. SF193</strain>
    </source>
</reference>
<organism evidence="2 3">
    <name type="scientific">Helianthus annuus</name>
    <name type="common">Common sunflower</name>
    <dbReference type="NCBI Taxonomy" id="4232"/>
    <lineage>
        <taxon>Eukaryota</taxon>
        <taxon>Viridiplantae</taxon>
        <taxon>Streptophyta</taxon>
        <taxon>Embryophyta</taxon>
        <taxon>Tracheophyta</taxon>
        <taxon>Spermatophyta</taxon>
        <taxon>Magnoliopsida</taxon>
        <taxon>eudicotyledons</taxon>
        <taxon>Gunneridae</taxon>
        <taxon>Pentapetalae</taxon>
        <taxon>asterids</taxon>
        <taxon>campanulids</taxon>
        <taxon>Asterales</taxon>
        <taxon>Asteraceae</taxon>
        <taxon>Asteroideae</taxon>
        <taxon>Heliantheae alliance</taxon>
        <taxon>Heliantheae</taxon>
        <taxon>Helianthus</taxon>
    </lineage>
</organism>
<accession>A0A251THS8</accession>
<proteinExistence type="predicted"/>
<dbReference type="Proteomes" id="UP000215914">
    <property type="component" value="Chromosome 10"/>
</dbReference>
<evidence type="ECO:0000256" key="1">
    <source>
        <dbReference type="SAM" id="MobiDB-lite"/>
    </source>
</evidence>
<sequence length="73" mass="8324">MIKRKANEHSLSSTSPALLTKDTQPKRKRNRRKRLEIENIERKICGRFSEPRAGESPATGPHTTTSDEPRVQV</sequence>
<dbReference type="EMBL" id="CM007899">
    <property type="protein sequence ID" value="OTG10444.1"/>
    <property type="molecule type" value="Genomic_DNA"/>
</dbReference>
<keyword evidence="3" id="KW-1185">Reference proteome</keyword>
<dbReference type="AlphaFoldDB" id="A0A251THS8"/>